<dbReference type="Gene3D" id="3.40.50.1460">
    <property type="match status" value="1"/>
</dbReference>
<evidence type="ECO:0000313" key="2">
    <source>
        <dbReference type="EMBL" id="KAK3178181.1"/>
    </source>
</evidence>
<dbReference type="EMBL" id="JASNWA010000003">
    <property type="protein sequence ID" value="KAK3178181.1"/>
    <property type="molecule type" value="Genomic_DNA"/>
</dbReference>
<feature type="region of interest" description="Disordered" evidence="1">
    <location>
        <begin position="397"/>
        <end position="449"/>
    </location>
</feature>
<dbReference type="AlphaFoldDB" id="A0AAE0DPC5"/>
<keyword evidence="3" id="KW-1185">Reference proteome</keyword>
<evidence type="ECO:0000313" key="3">
    <source>
        <dbReference type="Proteomes" id="UP001276659"/>
    </source>
</evidence>
<evidence type="ECO:0000256" key="1">
    <source>
        <dbReference type="SAM" id="MobiDB-lite"/>
    </source>
</evidence>
<accession>A0AAE0DPC5</accession>
<name>A0AAE0DPC5_9LECA</name>
<sequence length="492" mass="55604">MQPKLRTPQTPKIVNYQFRDEIDNSEHQLKWSEIMDRGNYQKPSTYEKVEALLLCWQDDSNDMSTKGEVKRLKAVFEKKFKYNTQIEYLDNSLETKLQVHVNATVAAFVKAHDGPNTLLIVYYAGHGRPGSYFGSLELFGKCSPNDTEKHGTETKKQLGHTKKERDDKKKHLDDKRKRVNSIVWNQTEDLLKPAEADVLELFDCCYAGNLGLTRGQPRLFEYLAATKEMASTPVPGKDSFTSALIYALEALVEEQQGGRFTTVELLNKIKEDAPHFPKNQTPVLSDREEKTSAGRIMLHPLRRGDTKARTTRQTTRQTSQMDISNQDTAIGHTLTLHFDFGDKPPNIHIERLALGLNNLFERNTLGVNRIRWGGLHSIIARAARNWMATVERSRTKQQRSCINASGSEGCASPGLLEPPTPAYTTQSYTTRSSAAASPTNQYSPRKRGSVAMEELEVDLSDYNASSFSIASMAKTESREQSRDRRKKLKLSV</sequence>
<feature type="compositionally biased region" description="Basic and acidic residues" evidence="1">
    <location>
        <begin position="146"/>
        <end position="172"/>
    </location>
</feature>
<feature type="compositionally biased region" description="Polar residues" evidence="1">
    <location>
        <begin position="422"/>
        <end position="443"/>
    </location>
</feature>
<comment type="caution">
    <text evidence="2">The sequence shown here is derived from an EMBL/GenBank/DDBJ whole genome shotgun (WGS) entry which is preliminary data.</text>
</comment>
<reference evidence="2" key="1">
    <citation type="submission" date="2022-11" db="EMBL/GenBank/DDBJ databases">
        <title>Chromosomal genome sequence assembly and mating type (MAT) locus characterization of the leprose asexual lichenized fungus Lepraria neglecta (Nyl.) Erichsen.</title>
        <authorList>
            <person name="Allen J.L."/>
            <person name="Pfeffer B."/>
        </authorList>
    </citation>
    <scope>NUCLEOTIDE SEQUENCE</scope>
    <source>
        <strain evidence="2">Allen 5258</strain>
    </source>
</reference>
<gene>
    <name evidence="2" type="ORF">OEA41_000314</name>
</gene>
<organism evidence="2 3">
    <name type="scientific">Lepraria neglecta</name>
    <dbReference type="NCBI Taxonomy" id="209136"/>
    <lineage>
        <taxon>Eukaryota</taxon>
        <taxon>Fungi</taxon>
        <taxon>Dikarya</taxon>
        <taxon>Ascomycota</taxon>
        <taxon>Pezizomycotina</taxon>
        <taxon>Lecanoromycetes</taxon>
        <taxon>OSLEUM clade</taxon>
        <taxon>Lecanoromycetidae</taxon>
        <taxon>Lecanorales</taxon>
        <taxon>Lecanorineae</taxon>
        <taxon>Stereocaulaceae</taxon>
        <taxon>Lepraria</taxon>
    </lineage>
</organism>
<feature type="region of interest" description="Disordered" evidence="1">
    <location>
        <begin position="144"/>
        <end position="172"/>
    </location>
</feature>
<feature type="region of interest" description="Disordered" evidence="1">
    <location>
        <begin position="472"/>
        <end position="492"/>
    </location>
</feature>
<feature type="compositionally biased region" description="Basic residues" evidence="1">
    <location>
        <begin position="483"/>
        <end position="492"/>
    </location>
</feature>
<protein>
    <submittedName>
        <fullName evidence="2">Uncharacterized protein</fullName>
    </submittedName>
</protein>
<proteinExistence type="predicted"/>
<dbReference type="Proteomes" id="UP001276659">
    <property type="component" value="Unassembled WGS sequence"/>
</dbReference>